<dbReference type="AlphaFoldDB" id="A0AA86TMU9"/>
<dbReference type="EMBL" id="CAXDID020000290">
    <property type="protein sequence ID" value="CAL6071401.1"/>
    <property type="molecule type" value="Genomic_DNA"/>
</dbReference>
<keyword evidence="3" id="KW-1185">Reference proteome</keyword>
<evidence type="ECO:0000313" key="2">
    <source>
        <dbReference type="EMBL" id="CAL6071401.1"/>
    </source>
</evidence>
<accession>A0AA86TMU9</accession>
<proteinExistence type="predicted"/>
<organism evidence="1">
    <name type="scientific">Hexamita inflata</name>
    <dbReference type="NCBI Taxonomy" id="28002"/>
    <lineage>
        <taxon>Eukaryota</taxon>
        <taxon>Metamonada</taxon>
        <taxon>Diplomonadida</taxon>
        <taxon>Hexamitidae</taxon>
        <taxon>Hexamitinae</taxon>
        <taxon>Hexamita</taxon>
    </lineage>
</organism>
<reference evidence="1" key="1">
    <citation type="submission" date="2023-06" db="EMBL/GenBank/DDBJ databases">
        <authorList>
            <person name="Kurt Z."/>
        </authorList>
    </citation>
    <scope>NUCLEOTIDE SEQUENCE</scope>
</reference>
<evidence type="ECO:0000313" key="3">
    <source>
        <dbReference type="Proteomes" id="UP001642409"/>
    </source>
</evidence>
<protein>
    <submittedName>
        <fullName evidence="2">Hypothetical_protein</fullName>
    </submittedName>
</protein>
<evidence type="ECO:0000313" key="1">
    <source>
        <dbReference type="EMBL" id="CAI9917593.1"/>
    </source>
</evidence>
<reference evidence="2 3" key="2">
    <citation type="submission" date="2024-07" db="EMBL/GenBank/DDBJ databases">
        <authorList>
            <person name="Akdeniz Z."/>
        </authorList>
    </citation>
    <scope>NUCLEOTIDE SEQUENCE [LARGE SCALE GENOMIC DNA]</scope>
</reference>
<gene>
    <name evidence="1" type="ORF">HINF_LOCUS5238</name>
    <name evidence="2" type="ORF">HINF_LOCUS55127</name>
</gene>
<comment type="caution">
    <text evidence="1">The sequence shown here is derived from an EMBL/GenBank/DDBJ whole genome shotgun (WGS) entry which is preliminary data.</text>
</comment>
<sequence>MSYINHKFKVHYNELKLNDFDVVTVGNIFFVKIDNISFTNIADILSRFSNASIFCNWSPLWFISSDRIATQYSQMTKDGLNVSISVYNYRDKQVHFKEGLDLETVMFKREYLENINPSQVAFEDFTAGLKDQGISVVEANDLHLNLSGKHDNSNYKFDQSRTDHFLQLISPKLLFDVVDVGAGFKQQIERFNDRIDQRIRIFQMQTEQYENILFFMKIMNAKTDLASVSYKQLFKLVEALQKIRNCSLKHVKNLLENGRIYEFVQIKAGK</sequence>
<dbReference type="Proteomes" id="UP001642409">
    <property type="component" value="Unassembled WGS sequence"/>
</dbReference>
<dbReference type="EMBL" id="CATOUU010000134">
    <property type="protein sequence ID" value="CAI9917593.1"/>
    <property type="molecule type" value="Genomic_DNA"/>
</dbReference>
<name>A0AA86TMU9_9EUKA</name>